<keyword evidence="1" id="KW-0346">Stress response</keyword>
<dbReference type="Proteomes" id="UP001420932">
    <property type="component" value="Unassembled WGS sequence"/>
</dbReference>
<dbReference type="InterPro" id="IPR002068">
    <property type="entry name" value="A-crystallin/Hsp20_dom"/>
</dbReference>
<evidence type="ECO:0000256" key="2">
    <source>
        <dbReference type="PROSITE-ProRule" id="PRU00285"/>
    </source>
</evidence>
<comment type="similarity">
    <text evidence="2 3">Belongs to the small heat shock protein (HSP20) family.</text>
</comment>
<dbReference type="AlphaFoldDB" id="A0AAP0L130"/>
<sequence>MILVLVPCTTALVPYGDGTNNLLWDMMTTSSPISNVDPFRIIEQTHPATKVDLLARADWKETTAAHIITLDVPGIKREDVKIEVEDNRVVRISGERKGMVVDGEKWHRAERINGKFWRQFRLPYNADLGGISAQLENGVLNITVPKLVEDKKRQPKLVDIVHDQDHHHDDKKPSAAAADIIHNYKASTSKADDDM</sequence>
<dbReference type="EMBL" id="JBBNAF010000002">
    <property type="protein sequence ID" value="KAK9161930.1"/>
    <property type="molecule type" value="Genomic_DNA"/>
</dbReference>
<proteinExistence type="inferred from homology"/>
<dbReference type="Pfam" id="PF00011">
    <property type="entry name" value="HSP20"/>
    <property type="match status" value="1"/>
</dbReference>
<dbReference type="PROSITE" id="PS01031">
    <property type="entry name" value="SHSP"/>
    <property type="match status" value="1"/>
</dbReference>
<evidence type="ECO:0000256" key="4">
    <source>
        <dbReference type="SAM" id="MobiDB-lite"/>
    </source>
</evidence>
<evidence type="ECO:0000259" key="5">
    <source>
        <dbReference type="PROSITE" id="PS01031"/>
    </source>
</evidence>
<reference evidence="6 7" key="1">
    <citation type="submission" date="2024-01" db="EMBL/GenBank/DDBJ databases">
        <title>Genome assemblies of Stephania.</title>
        <authorList>
            <person name="Yang L."/>
        </authorList>
    </citation>
    <scope>NUCLEOTIDE SEQUENCE [LARGE SCALE GENOMIC DNA]</scope>
    <source>
        <strain evidence="6">YNDBR</strain>
        <tissue evidence="6">Leaf</tissue>
    </source>
</reference>
<accession>A0AAP0L130</accession>
<feature type="domain" description="SHSP" evidence="5">
    <location>
        <begin position="48"/>
        <end position="161"/>
    </location>
</feature>
<dbReference type="CDD" id="cd06472">
    <property type="entry name" value="ACD_ScHsp26_like"/>
    <property type="match status" value="1"/>
</dbReference>
<gene>
    <name evidence="6" type="ORF">Syun_002832</name>
</gene>
<dbReference type="InterPro" id="IPR008978">
    <property type="entry name" value="HSP20-like_chaperone"/>
</dbReference>
<dbReference type="SUPFAM" id="SSF49764">
    <property type="entry name" value="HSP20-like chaperones"/>
    <property type="match status" value="1"/>
</dbReference>
<dbReference type="Gene3D" id="2.60.40.790">
    <property type="match status" value="1"/>
</dbReference>
<comment type="caution">
    <text evidence="6">The sequence shown here is derived from an EMBL/GenBank/DDBJ whole genome shotgun (WGS) entry which is preliminary data.</text>
</comment>
<organism evidence="6 7">
    <name type="scientific">Stephania yunnanensis</name>
    <dbReference type="NCBI Taxonomy" id="152371"/>
    <lineage>
        <taxon>Eukaryota</taxon>
        <taxon>Viridiplantae</taxon>
        <taxon>Streptophyta</taxon>
        <taxon>Embryophyta</taxon>
        <taxon>Tracheophyta</taxon>
        <taxon>Spermatophyta</taxon>
        <taxon>Magnoliopsida</taxon>
        <taxon>Ranunculales</taxon>
        <taxon>Menispermaceae</taxon>
        <taxon>Menispermoideae</taxon>
        <taxon>Cissampelideae</taxon>
        <taxon>Stephania</taxon>
    </lineage>
</organism>
<protein>
    <recommendedName>
        <fullName evidence="5">SHSP domain-containing protein</fullName>
    </recommendedName>
</protein>
<dbReference type="PANTHER" id="PTHR11527">
    <property type="entry name" value="HEAT-SHOCK PROTEIN 20 FAMILY MEMBER"/>
    <property type="match status" value="1"/>
</dbReference>
<feature type="compositionally biased region" description="Basic and acidic residues" evidence="4">
    <location>
        <begin position="161"/>
        <end position="173"/>
    </location>
</feature>
<evidence type="ECO:0000313" key="7">
    <source>
        <dbReference type="Proteomes" id="UP001420932"/>
    </source>
</evidence>
<dbReference type="InterPro" id="IPR031107">
    <property type="entry name" value="Small_HSP"/>
</dbReference>
<evidence type="ECO:0000313" key="6">
    <source>
        <dbReference type="EMBL" id="KAK9161930.1"/>
    </source>
</evidence>
<evidence type="ECO:0000256" key="3">
    <source>
        <dbReference type="RuleBase" id="RU003616"/>
    </source>
</evidence>
<name>A0AAP0L130_9MAGN</name>
<evidence type="ECO:0000256" key="1">
    <source>
        <dbReference type="ARBA" id="ARBA00023016"/>
    </source>
</evidence>
<feature type="region of interest" description="Disordered" evidence="4">
    <location>
        <begin position="161"/>
        <end position="195"/>
    </location>
</feature>
<keyword evidence="7" id="KW-1185">Reference proteome</keyword>